<organism evidence="3 4">
    <name type="scientific">Candidatus Adlerbacteria bacterium GW2011_GWC1_50_9</name>
    <dbReference type="NCBI Taxonomy" id="1618608"/>
    <lineage>
        <taxon>Bacteria</taxon>
        <taxon>Candidatus Adleribacteriota</taxon>
    </lineage>
</organism>
<gene>
    <name evidence="3" type="ORF">UY61_C0044G0004</name>
</gene>
<dbReference type="SUPFAM" id="SSF48452">
    <property type="entry name" value="TPR-like"/>
    <property type="match status" value="1"/>
</dbReference>
<feature type="transmembrane region" description="Helical" evidence="2">
    <location>
        <begin position="12"/>
        <end position="28"/>
    </location>
</feature>
<name>A0A0G1WMW9_9BACT</name>
<protein>
    <submittedName>
        <fullName evidence="3">Uncharacterized protein</fullName>
    </submittedName>
</protein>
<dbReference type="Gene3D" id="1.25.40.10">
    <property type="entry name" value="Tetratricopeptide repeat domain"/>
    <property type="match status" value="1"/>
</dbReference>
<dbReference type="PROSITE" id="PS50005">
    <property type="entry name" value="TPR"/>
    <property type="match status" value="1"/>
</dbReference>
<evidence type="ECO:0000313" key="4">
    <source>
        <dbReference type="Proteomes" id="UP000034201"/>
    </source>
</evidence>
<accession>A0A0G1WMW9</accession>
<keyword evidence="1" id="KW-0802">TPR repeat</keyword>
<dbReference type="AlphaFoldDB" id="A0A0G1WMW9"/>
<keyword evidence="2" id="KW-0812">Transmembrane</keyword>
<dbReference type="InterPro" id="IPR019734">
    <property type="entry name" value="TPR_rpt"/>
</dbReference>
<keyword evidence="2" id="KW-0472">Membrane</keyword>
<evidence type="ECO:0000256" key="2">
    <source>
        <dbReference type="SAM" id="Phobius"/>
    </source>
</evidence>
<dbReference type="Proteomes" id="UP000034201">
    <property type="component" value="Unassembled WGS sequence"/>
</dbReference>
<evidence type="ECO:0000313" key="3">
    <source>
        <dbReference type="EMBL" id="KKW20178.1"/>
    </source>
</evidence>
<proteinExistence type="predicted"/>
<dbReference type="InterPro" id="IPR011990">
    <property type="entry name" value="TPR-like_helical_dom_sf"/>
</dbReference>
<comment type="caution">
    <text evidence="3">The sequence shown here is derived from an EMBL/GenBank/DDBJ whole genome shotgun (WGS) entry which is preliminary data.</text>
</comment>
<evidence type="ECO:0000256" key="1">
    <source>
        <dbReference type="PROSITE-ProRule" id="PRU00339"/>
    </source>
</evidence>
<sequence>MPIREFFKRYSFIVIVLAIAGVGVLVYFRENISGLLVFRERPQGELNIPEGGEEARRVAEDPPVLIPPYVGRDPGEIRPDPKEIAAFGGSDLDKIYSTIRTHAAAVSERADFLAGWLEIGLLKKGIGDYEGARDAWEYASVIRPLNSVSFANLGELYWKYLPDYPKSEANFRASIRNKSDDIGTYMSLSDLYSYSYTQKKGLADDVLLEGLEANPGNTDLMRWLAALYQRENNIPAALEWWKKVLVQNPSDGLVKETITELEAKRTP</sequence>
<reference evidence="3 4" key="1">
    <citation type="journal article" date="2015" name="Nature">
        <title>rRNA introns, odd ribosomes, and small enigmatic genomes across a large radiation of phyla.</title>
        <authorList>
            <person name="Brown C.T."/>
            <person name="Hug L.A."/>
            <person name="Thomas B.C."/>
            <person name="Sharon I."/>
            <person name="Castelle C.J."/>
            <person name="Singh A."/>
            <person name="Wilkins M.J."/>
            <person name="Williams K.H."/>
            <person name="Banfield J.F."/>
        </authorList>
    </citation>
    <scope>NUCLEOTIDE SEQUENCE [LARGE SCALE GENOMIC DNA]</scope>
</reference>
<keyword evidence="2" id="KW-1133">Transmembrane helix</keyword>
<dbReference type="EMBL" id="LCQQ01000044">
    <property type="protein sequence ID" value="KKW20178.1"/>
    <property type="molecule type" value="Genomic_DNA"/>
</dbReference>
<feature type="repeat" description="TPR" evidence="1">
    <location>
        <begin position="218"/>
        <end position="251"/>
    </location>
</feature>